<accession>S3KHK3</accession>
<dbReference type="AlphaFoldDB" id="S3KHK3"/>
<dbReference type="Proteomes" id="UP000014541">
    <property type="component" value="Unassembled WGS sequence"/>
</dbReference>
<feature type="DNA-binding region" description="H-T-H motif" evidence="2">
    <location>
        <begin position="57"/>
        <end position="76"/>
    </location>
</feature>
<evidence type="ECO:0000313" key="4">
    <source>
        <dbReference type="EMBL" id="EPF31712.1"/>
    </source>
</evidence>
<dbReference type="InterPro" id="IPR050109">
    <property type="entry name" value="HTH-type_TetR-like_transc_reg"/>
</dbReference>
<gene>
    <name evidence="4" type="ORF">HMPREF9194_02063</name>
</gene>
<evidence type="ECO:0000256" key="2">
    <source>
        <dbReference type="PROSITE-ProRule" id="PRU00335"/>
    </source>
</evidence>
<feature type="domain" description="HTH tetR-type" evidence="3">
    <location>
        <begin position="34"/>
        <end position="94"/>
    </location>
</feature>
<dbReference type="PANTHER" id="PTHR30055:SF226">
    <property type="entry name" value="HTH-TYPE TRANSCRIPTIONAL REGULATOR PKSA"/>
    <property type="match status" value="1"/>
</dbReference>
<dbReference type="GO" id="GO:0003700">
    <property type="term" value="F:DNA-binding transcription factor activity"/>
    <property type="evidence" value="ECO:0007669"/>
    <property type="project" value="TreeGrafter"/>
</dbReference>
<protein>
    <recommendedName>
        <fullName evidence="3">HTH tetR-type domain-containing protein</fullName>
    </recommendedName>
</protein>
<reference evidence="4 5" key="1">
    <citation type="submission" date="2013-04" db="EMBL/GenBank/DDBJ databases">
        <title>The Genome Sequence of Treponema maltophilum ATCC 51939.</title>
        <authorList>
            <consortium name="The Broad Institute Genomics Platform"/>
            <person name="Earl A."/>
            <person name="Ward D."/>
            <person name="Feldgarden M."/>
            <person name="Gevers D."/>
            <person name="Leonetti C."/>
            <person name="Blanton J.M."/>
            <person name="Dewhirst F.E."/>
            <person name="Izard J."/>
            <person name="Walker B."/>
            <person name="Young S."/>
            <person name="Zeng Q."/>
            <person name="Gargeya S."/>
            <person name="Fitzgerald M."/>
            <person name="Haas B."/>
            <person name="Abouelleil A."/>
            <person name="Allen A.W."/>
            <person name="Alvarado L."/>
            <person name="Arachchi H.M."/>
            <person name="Berlin A.M."/>
            <person name="Chapman S.B."/>
            <person name="Gainer-Dewar J."/>
            <person name="Goldberg J."/>
            <person name="Griggs A."/>
            <person name="Gujja S."/>
            <person name="Hansen M."/>
            <person name="Howarth C."/>
            <person name="Imamovic A."/>
            <person name="Ireland A."/>
            <person name="Larimer J."/>
            <person name="McCowan C."/>
            <person name="Murphy C."/>
            <person name="Pearson M."/>
            <person name="Poon T.W."/>
            <person name="Priest M."/>
            <person name="Roberts A."/>
            <person name="Saif S."/>
            <person name="Shea T."/>
            <person name="Sisk P."/>
            <person name="Sykes S."/>
            <person name="Wortman J."/>
            <person name="Nusbaum C."/>
            <person name="Birren B."/>
        </authorList>
    </citation>
    <scope>NUCLEOTIDE SEQUENCE [LARGE SCALE GENOMIC DNA]</scope>
    <source>
        <strain evidence="4 5">ATCC 51939</strain>
    </source>
</reference>
<dbReference type="InterPro" id="IPR023772">
    <property type="entry name" value="DNA-bd_HTH_TetR-type_CS"/>
</dbReference>
<dbReference type="EMBL" id="ATFF01000006">
    <property type="protein sequence ID" value="EPF31712.1"/>
    <property type="molecule type" value="Genomic_DNA"/>
</dbReference>
<dbReference type="Gene3D" id="1.10.357.10">
    <property type="entry name" value="Tetracycline Repressor, domain 2"/>
    <property type="match status" value="1"/>
</dbReference>
<keyword evidence="1 2" id="KW-0238">DNA-binding</keyword>
<evidence type="ECO:0000313" key="5">
    <source>
        <dbReference type="Proteomes" id="UP000014541"/>
    </source>
</evidence>
<name>S3KHK3_TREMA</name>
<dbReference type="InterPro" id="IPR009057">
    <property type="entry name" value="Homeodomain-like_sf"/>
</dbReference>
<dbReference type="SUPFAM" id="SSF46689">
    <property type="entry name" value="Homeodomain-like"/>
    <property type="match status" value="1"/>
</dbReference>
<dbReference type="eggNOG" id="COG1309">
    <property type="taxonomic scope" value="Bacteria"/>
</dbReference>
<dbReference type="HOGENOM" id="CLU_102488_0_0_12"/>
<evidence type="ECO:0000256" key="1">
    <source>
        <dbReference type="ARBA" id="ARBA00023125"/>
    </source>
</evidence>
<dbReference type="PROSITE" id="PS50977">
    <property type="entry name" value="HTH_TETR_2"/>
    <property type="match status" value="1"/>
</dbReference>
<dbReference type="InterPro" id="IPR001647">
    <property type="entry name" value="HTH_TetR"/>
</dbReference>
<dbReference type="PANTHER" id="PTHR30055">
    <property type="entry name" value="HTH-TYPE TRANSCRIPTIONAL REGULATOR RUTR"/>
    <property type="match status" value="1"/>
</dbReference>
<dbReference type="GO" id="GO:0000976">
    <property type="term" value="F:transcription cis-regulatory region binding"/>
    <property type="evidence" value="ECO:0007669"/>
    <property type="project" value="TreeGrafter"/>
</dbReference>
<comment type="caution">
    <text evidence="4">The sequence shown here is derived from an EMBL/GenBank/DDBJ whole genome shotgun (WGS) entry which is preliminary data.</text>
</comment>
<organism evidence="4 5">
    <name type="scientific">Treponema maltophilum ATCC 51939</name>
    <dbReference type="NCBI Taxonomy" id="1125699"/>
    <lineage>
        <taxon>Bacteria</taxon>
        <taxon>Pseudomonadati</taxon>
        <taxon>Spirochaetota</taxon>
        <taxon>Spirochaetia</taxon>
        <taxon>Spirochaetales</taxon>
        <taxon>Treponemataceae</taxon>
        <taxon>Treponema</taxon>
    </lineage>
</organism>
<dbReference type="Pfam" id="PF00440">
    <property type="entry name" value="TetR_N"/>
    <property type="match status" value="1"/>
</dbReference>
<keyword evidence="5" id="KW-1185">Reference proteome</keyword>
<evidence type="ECO:0000259" key="3">
    <source>
        <dbReference type="PROSITE" id="PS50977"/>
    </source>
</evidence>
<sequence length="232" mass="27334">MQAVRVDIRFDAYDNESGNAKAKIMAKFQRKTAEERKDEIRRGAVQTFLKKGYRNTTMEDIVASTTLSKGGVYRYFKSTKEIMLSLMHEGNILSRERLRVLFDKAEENADVCALFSQAVIEKLFAENPLKRLYLMFVTEIVYDAEFEKEWQKLNADFYPILRADFLEWKNEKPDLADAFLNLLEKLDLDFLGALVNALLMQYELFSDKRVLRSKKDFLYGIFYDYCKDRIKR</sequence>
<dbReference type="STRING" id="1125699.HMPREF9194_02063"/>
<dbReference type="PATRIC" id="fig|1125699.3.peg.2084"/>
<dbReference type="PROSITE" id="PS01081">
    <property type="entry name" value="HTH_TETR_1"/>
    <property type="match status" value="1"/>
</dbReference>
<proteinExistence type="predicted"/>